<feature type="region of interest" description="Disordered" evidence="1">
    <location>
        <begin position="1"/>
        <end position="26"/>
    </location>
</feature>
<dbReference type="Proteomes" id="UP000379480">
    <property type="component" value="Unassembled WGS sequence"/>
</dbReference>
<proteinExistence type="predicted"/>
<dbReference type="EMBL" id="CABVHY010000023">
    <property type="protein sequence ID" value="VVO23282.1"/>
    <property type="molecule type" value="Genomic_DNA"/>
</dbReference>
<name>A0A5E7E9H5_PSEFL</name>
<evidence type="ECO:0000313" key="3">
    <source>
        <dbReference type="Proteomes" id="UP000379480"/>
    </source>
</evidence>
<reference evidence="2 3" key="1">
    <citation type="submission" date="2019-09" db="EMBL/GenBank/DDBJ databases">
        <authorList>
            <person name="Chandra G."/>
            <person name="Truman W A."/>
        </authorList>
    </citation>
    <scope>NUCLEOTIDE SEQUENCE [LARGE SCALE GENOMIC DNA]</scope>
    <source>
        <strain evidence="2">PS723</strain>
    </source>
</reference>
<evidence type="ECO:0000313" key="2">
    <source>
        <dbReference type="EMBL" id="VVO23282.1"/>
    </source>
</evidence>
<feature type="compositionally biased region" description="Basic and acidic residues" evidence="1">
    <location>
        <begin position="10"/>
        <end position="25"/>
    </location>
</feature>
<evidence type="ECO:0000256" key="1">
    <source>
        <dbReference type="SAM" id="MobiDB-lite"/>
    </source>
</evidence>
<organism evidence="2 3">
    <name type="scientific">Pseudomonas fluorescens</name>
    <dbReference type="NCBI Taxonomy" id="294"/>
    <lineage>
        <taxon>Bacteria</taxon>
        <taxon>Pseudomonadati</taxon>
        <taxon>Pseudomonadota</taxon>
        <taxon>Gammaproteobacteria</taxon>
        <taxon>Pseudomonadales</taxon>
        <taxon>Pseudomonadaceae</taxon>
        <taxon>Pseudomonas</taxon>
    </lineage>
</organism>
<protein>
    <submittedName>
        <fullName evidence="2">Uncharacterized protein</fullName>
    </submittedName>
</protein>
<accession>A0A5E7E9H5</accession>
<dbReference type="AlphaFoldDB" id="A0A5E7E9H5"/>
<sequence>MHNRGIGGLQKRDHQLRGAQRERGRPHIRHTLQGAADVVHGFREGIAIRREGVHGPGGGGQRRGDPDAHAAELIALADQLGERALHPGQAGADGVLHLAEQRIHRALLRLQGLHHRFRGQLTLSTQGAQRTHRDAHAFGDGLTERGRLLHDRVQFFAAQRARGEGLAELHQRRARRRGRSPADHHRFADGLDDAGHPLTAQLERVLVLRDALIQLRGGTQRLAGFLRNAEHRVLRGGELGAVRGDQFQPVGNLRVDLGLVDQGADPGTANPQGQGAREQAPCSLRAEPHAIKRGIHLRQLPVNTSGNLRHRRVGTRQLLAHLRGSGFETDQQPLDFLT</sequence>
<gene>
    <name evidence="2" type="ORF">PS723_04391</name>
</gene>